<gene>
    <name evidence="2" type="ORF">HINF_LOCUS20159</name>
    <name evidence="1" type="ORF">HINF_LOCUS63365</name>
</gene>
<evidence type="ECO:0000313" key="2">
    <source>
        <dbReference type="EMBL" id="CAL6006448.1"/>
    </source>
</evidence>
<reference evidence="1" key="1">
    <citation type="submission" date="2023-06" db="EMBL/GenBank/DDBJ databases">
        <authorList>
            <person name="Kurt Z."/>
        </authorList>
    </citation>
    <scope>NUCLEOTIDE SEQUENCE</scope>
</reference>
<comment type="caution">
    <text evidence="1">The sequence shown here is derived from an EMBL/GenBank/DDBJ whole genome shotgun (WGS) entry which is preliminary data.</text>
</comment>
<dbReference type="EMBL" id="CATOUU010001170">
    <property type="protein sequence ID" value="CAI9975720.1"/>
    <property type="molecule type" value="Genomic_DNA"/>
</dbReference>
<dbReference type="AlphaFoldDB" id="A0AA86RDR1"/>
<accession>A0AA86RDR1</accession>
<name>A0AA86RDR1_9EUKA</name>
<dbReference type="EMBL" id="CAXDID020000054">
    <property type="protein sequence ID" value="CAL6006448.1"/>
    <property type="molecule type" value="Genomic_DNA"/>
</dbReference>
<keyword evidence="3" id="KW-1185">Reference proteome</keyword>
<protein>
    <submittedName>
        <fullName evidence="2">Hypothetical_protein</fullName>
    </submittedName>
</protein>
<organism evidence="1">
    <name type="scientific">Hexamita inflata</name>
    <dbReference type="NCBI Taxonomy" id="28002"/>
    <lineage>
        <taxon>Eukaryota</taxon>
        <taxon>Metamonada</taxon>
        <taxon>Diplomonadida</taxon>
        <taxon>Hexamitidae</taxon>
        <taxon>Hexamitinae</taxon>
        <taxon>Hexamita</taxon>
    </lineage>
</organism>
<sequence>MLDCERMNGTTTFQKITMSYSDSTIHTGSIRIFLEPTFAKIAILPDSLFIQCLYRFDVMSNYFIILFQISIKHHFNIFHLQSEKECWYDNERNLPFLGACCVLRITNTIQILTDSFSCNLINKTKARLNHSICISSIMAILKSKVGRAFTRYHKLISIPYRIFQDCHFSSQSFAFHLQSDFHYIHYNMHNVCESLHTHPLGRKKCGVAALIARGADTRPNVHHSSHVPNTGVIVSCRALLRTCLFQ</sequence>
<evidence type="ECO:0000313" key="3">
    <source>
        <dbReference type="Proteomes" id="UP001642409"/>
    </source>
</evidence>
<evidence type="ECO:0000313" key="1">
    <source>
        <dbReference type="EMBL" id="CAI9975720.1"/>
    </source>
</evidence>
<proteinExistence type="predicted"/>
<dbReference type="Proteomes" id="UP001642409">
    <property type="component" value="Unassembled WGS sequence"/>
</dbReference>
<reference evidence="2 3" key="2">
    <citation type="submission" date="2024-07" db="EMBL/GenBank/DDBJ databases">
        <authorList>
            <person name="Akdeniz Z."/>
        </authorList>
    </citation>
    <scope>NUCLEOTIDE SEQUENCE [LARGE SCALE GENOMIC DNA]</scope>
</reference>